<protein>
    <submittedName>
        <fullName evidence="2">Uncharacterized protein</fullName>
    </submittedName>
</protein>
<gene>
    <name evidence="2" type="ORF">MCOS_LOCUS8257</name>
</gene>
<evidence type="ECO:0000313" key="3">
    <source>
        <dbReference type="Proteomes" id="UP000267029"/>
    </source>
</evidence>
<feature type="region of interest" description="Disordered" evidence="1">
    <location>
        <begin position="19"/>
        <end position="44"/>
    </location>
</feature>
<keyword evidence="3" id="KW-1185">Reference proteome</keyword>
<dbReference type="AlphaFoldDB" id="A0A0R3UKV0"/>
<evidence type="ECO:0000313" key="2">
    <source>
        <dbReference type="EMBL" id="VDD82254.1"/>
    </source>
</evidence>
<name>A0A0R3UKV0_MESCO</name>
<accession>A0A0R3UKV0</accession>
<proteinExistence type="predicted"/>
<dbReference type="Proteomes" id="UP000267029">
    <property type="component" value="Unassembled WGS sequence"/>
</dbReference>
<reference evidence="2 3" key="1">
    <citation type="submission" date="2018-10" db="EMBL/GenBank/DDBJ databases">
        <authorList>
            <consortium name="Pathogen Informatics"/>
        </authorList>
    </citation>
    <scope>NUCLEOTIDE SEQUENCE [LARGE SCALE GENOMIC DNA]</scope>
</reference>
<dbReference type="EMBL" id="UXSR01005480">
    <property type="protein sequence ID" value="VDD82254.1"/>
    <property type="molecule type" value="Genomic_DNA"/>
</dbReference>
<evidence type="ECO:0000256" key="1">
    <source>
        <dbReference type="SAM" id="MobiDB-lite"/>
    </source>
</evidence>
<sequence length="196" mass="22249">MQRSLVRAFLPLQKPVKRRALRKRRPEEDQIYDDSDTSSSSTCEEAVYDATTAKVVESAVPKVADETPLAVWTNRLSCIEEKSCLTSGLDSSNDEEDIVVHYGDNDDEEERQEIKDDILEIRVALQTNSSMPITAEDVADFDQAPRYTPITVVDIPEKTLERRKPRHYISVHDDCNSCNSGYASRRDSEEPHDMVV</sequence>
<organism evidence="2 3">
    <name type="scientific">Mesocestoides corti</name>
    <name type="common">Flatworm</name>
    <dbReference type="NCBI Taxonomy" id="53468"/>
    <lineage>
        <taxon>Eukaryota</taxon>
        <taxon>Metazoa</taxon>
        <taxon>Spiralia</taxon>
        <taxon>Lophotrochozoa</taxon>
        <taxon>Platyhelminthes</taxon>
        <taxon>Cestoda</taxon>
        <taxon>Eucestoda</taxon>
        <taxon>Cyclophyllidea</taxon>
        <taxon>Mesocestoididae</taxon>
        <taxon>Mesocestoides</taxon>
    </lineage>
</organism>